<dbReference type="InterPro" id="IPR009727">
    <property type="entry name" value="NifT"/>
</dbReference>
<comment type="caution">
    <text evidence="1">The sequence shown here is derived from an EMBL/GenBank/DDBJ whole genome shotgun (WGS) entry which is preliminary data.</text>
</comment>
<dbReference type="NCBIfam" id="TIGR02934">
    <property type="entry name" value="nifT_nitrog"/>
    <property type="match status" value="1"/>
</dbReference>
<proteinExistence type="predicted"/>
<dbReference type="GO" id="GO:0009399">
    <property type="term" value="P:nitrogen fixation"/>
    <property type="evidence" value="ECO:0007669"/>
    <property type="project" value="InterPro"/>
</dbReference>
<dbReference type="SUPFAM" id="SSF159203">
    <property type="entry name" value="NifT/FixU-like"/>
    <property type="match status" value="1"/>
</dbReference>
<dbReference type="RefSeq" id="WP_012971075.1">
    <property type="nucleotide sequence ID" value="NZ_JABZEO010000004.1"/>
</dbReference>
<dbReference type="Proteomes" id="UP000592294">
    <property type="component" value="Unassembled WGS sequence"/>
</dbReference>
<gene>
    <name evidence="1" type="primary">nifT</name>
    <name evidence="1" type="ORF">HW932_07515</name>
</gene>
<protein>
    <submittedName>
        <fullName evidence="1">Putative nitrogen fixation protein NifT</fullName>
    </submittedName>
</protein>
<dbReference type="AlphaFoldDB" id="A0A850R396"/>
<sequence>MPNVMIRKNDAGDLLFYVAKKDMEETIASVETDTSETWGGEVVLTDGSRWYIDPISPPPSFPTTLRFKRGDE</sequence>
<dbReference type="Pfam" id="PF06988">
    <property type="entry name" value="NifT"/>
    <property type="match status" value="1"/>
</dbReference>
<accession>A0A850R396</accession>
<dbReference type="Gene3D" id="2.40.50.240">
    <property type="entry name" value="NifT/FixU-like"/>
    <property type="match status" value="1"/>
</dbReference>
<organism evidence="1 2">
    <name type="scientific">Allochromatium humboldtianum</name>
    <dbReference type="NCBI Taxonomy" id="504901"/>
    <lineage>
        <taxon>Bacteria</taxon>
        <taxon>Pseudomonadati</taxon>
        <taxon>Pseudomonadota</taxon>
        <taxon>Gammaproteobacteria</taxon>
        <taxon>Chromatiales</taxon>
        <taxon>Chromatiaceae</taxon>
        <taxon>Allochromatium</taxon>
    </lineage>
</organism>
<name>A0A850R396_9GAMM</name>
<evidence type="ECO:0000313" key="1">
    <source>
        <dbReference type="EMBL" id="NVZ09109.1"/>
    </source>
</evidence>
<keyword evidence="2" id="KW-1185">Reference proteome</keyword>
<evidence type="ECO:0000313" key="2">
    <source>
        <dbReference type="Proteomes" id="UP000592294"/>
    </source>
</evidence>
<reference evidence="1 2" key="1">
    <citation type="submission" date="2020-06" db="EMBL/GenBank/DDBJ databases">
        <title>Whole-genome sequence of Allochromatium humboldtianum DSM 21881, type strain.</title>
        <authorList>
            <person name="Kyndt J.A."/>
            <person name="Meyer T.E."/>
        </authorList>
    </citation>
    <scope>NUCLEOTIDE SEQUENCE [LARGE SCALE GENOMIC DNA]</scope>
    <source>
        <strain evidence="1 2">DSM 21881</strain>
    </source>
</reference>
<dbReference type="InterPro" id="IPR024044">
    <property type="entry name" value="NifT/FixU_barrel-like_dom_sf"/>
</dbReference>
<dbReference type="EMBL" id="JABZEO010000004">
    <property type="protein sequence ID" value="NVZ09109.1"/>
    <property type="molecule type" value="Genomic_DNA"/>
</dbReference>